<evidence type="ECO:0000256" key="1">
    <source>
        <dbReference type="SAM" id="SignalP"/>
    </source>
</evidence>
<dbReference type="InterPro" id="IPR047971">
    <property type="entry name" value="ExeM-like"/>
</dbReference>
<dbReference type="CDD" id="cd10283">
    <property type="entry name" value="MnuA_DNase1-like"/>
    <property type="match status" value="1"/>
</dbReference>
<dbReference type="AlphaFoldDB" id="B3R9H8"/>
<keyword evidence="3" id="KW-0378">Hydrolase</keyword>
<dbReference type="NCBIfam" id="NF033681">
    <property type="entry name" value="ExeM_NucH_DNase"/>
    <property type="match status" value="1"/>
</dbReference>
<dbReference type="eggNOG" id="COG2374">
    <property type="taxonomic scope" value="Bacteria"/>
</dbReference>
<feature type="domain" description="Endonuclease/exonuclease/phosphatase" evidence="2">
    <location>
        <begin position="333"/>
        <end position="600"/>
    </location>
</feature>
<dbReference type="Proteomes" id="UP000001692">
    <property type="component" value="Chromosome 2"/>
</dbReference>
<feature type="chain" id="PRO_5002797995" evidence="1">
    <location>
        <begin position="41"/>
        <end position="614"/>
    </location>
</feature>
<reference evidence="3 4" key="1">
    <citation type="journal article" date="2008" name="Genome Res.">
        <title>Genome sequence of the beta-rhizobium Cupriavidus taiwanensis and comparative genomics of rhizobia.</title>
        <authorList>
            <person name="Amadou C."/>
            <person name="Pascal G."/>
            <person name="Mangenot S."/>
            <person name="Glew M."/>
            <person name="Bontemps C."/>
            <person name="Capela D."/>
            <person name="Carrere S."/>
            <person name="Cruveiller S."/>
            <person name="Dossat C."/>
            <person name="Lajus A."/>
            <person name="Marchetti M."/>
            <person name="Poinsot V."/>
            <person name="Rouy Z."/>
            <person name="Servin B."/>
            <person name="Saad M."/>
            <person name="Schenowitz C."/>
            <person name="Barbe V."/>
            <person name="Batut J."/>
            <person name="Medigue C."/>
            <person name="Masson-Boivin C."/>
        </authorList>
    </citation>
    <scope>NUCLEOTIDE SEQUENCE [LARGE SCALE GENOMIC DNA]</scope>
    <source>
        <strain evidence="4">DSM 17343 / BCRC 17206 / CCUG 44338 / CIP 107171 / LMG 19424 / R1</strain>
    </source>
</reference>
<organism evidence="3 4">
    <name type="scientific">Cupriavidus taiwanensis (strain DSM 17343 / BCRC 17206 / CCUG 44338 / CIP 107171 / LMG 19424 / R1)</name>
    <name type="common">Ralstonia taiwanensis (strain LMG 19424)</name>
    <dbReference type="NCBI Taxonomy" id="977880"/>
    <lineage>
        <taxon>Bacteria</taxon>
        <taxon>Pseudomonadati</taxon>
        <taxon>Pseudomonadota</taxon>
        <taxon>Betaproteobacteria</taxon>
        <taxon>Burkholderiales</taxon>
        <taxon>Burkholderiaceae</taxon>
        <taxon>Cupriavidus</taxon>
    </lineage>
</organism>
<dbReference type="Pfam" id="PF03372">
    <property type="entry name" value="Exo_endo_phos"/>
    <property type="match status" value="1"/>
</dbReference>
<evidence type="ECO:0000313" key="3">
    <source>
        <dbReference type="EMBL" id="CAQ71553.1"/>
    </source>
</evidence>
<dbReference type="Gene3D" id="3.60.10.10">
    <property type="entry name" value="Endonuclease/exonuclease/phosphatase"/>
    <property type="match status" value="1"/>
</dbReference>
<keyword evidence="4" id="KW-1185">Reference proteome</keyword>
<name>B3R9H8_CUPTR</name>
<evidence type="ECO:0000313" key="4">
    <source>
        <dbReference type="Proteomes" id="UP000001692"/>
    </source>
</evidence>
<dbReference type="KEGG" id="cti:RALTA_B0941"/>
<dbReference type="PANTHER" id="PTHR42834">
    <property type="entry name" value="ENDONUCLEASE/EXONUCLEASE/PHOSPHATASE FAMILY PROTEIN (AFU_ORTHOLOGUE AFUA_3G09210)"/>
    <property type="match status" value="1"/>
</dbReference>
<keyword evidence="3" id="KW-0255">Endonuclease</keyword>
<dbReference type="PANTHER" id="PTHR42834:SF1">
    <property type="entry name" value="ENDONUCLEASE_EXONUCLEASE_PHOSPHATASE FAMILY PROTEIN (AFU_ORTHOLOGUE AFUA_3G09210)"/>
    <property type="match status" value="1"/>
</dbReference>
<dbReference type="CDD" id="cd04486">
    <property type="entry name" value="YhcR_OBF_like"/>
    <property type="match status" value="1"/>
</dbReference>
<dbReference type="HOGENOM" id="CLU_006338_2_1_4"/>
<keyword evidence="3" id="KW-0540">Nuclease</keyword>
<accession>B3R9H8</accession>
<gene>
    <name evidence="3" type="ordered locus">RALTA_B0941</name>
</gene>
<dbReference type="InterPro" id="IPR036691">
    <property type="entry name" value="Endo/exonu/phosph_ase_sf"/>
</dbReference>
<feature type="signal peptide" evidence="1">
    <location>
        <begin position="1"/>
        <end position="40"/>
    </location>
</feature>
<dbReference type="SUPFAM" id="SSF56219">
    <property type="entry name" value="DNase I-like"/>
    <property type="match status" value="1"/>
</dbReference>
<evidence type="ECO:0000259" key="2">
    <source>
        <dbReference type="Pfam" id="PF03372"/>
    </source>
</evidence>
<dbReference type="EMBL" id="CU633750">
    <property type="protein sequence ID" value="CAQ71553.1"/>
    <property type="molecule type" value="Genomic_DNA"/>
</dbReference>
<proteinExistence type="predicted"/>
<dbReference type="GO" id="GO:0004519">
    <property type="term" value="F:endonuclease activity"/>
    <property type="evidence" value="ECO:0007669"/>
    <property type="project" value="UniProtKB-KW"/>
</dbReference>
<dbReference type="InterPro" id="IPR005135">
    <property type="entry name" value="Endo/exonuclease/phosphatase"/>
</dbReference>
<protein>
    <submittedName>
        <fullName evidence="3">Endonuclease/exonuclease/phosphatase</fullName>
    </submittedName>
</protein>
<sequence length="614" mass="64080">MPRPAETAMRLSMPECSIALNALPALLLASLLAVPSSADAAMQPCGSPATALADIRGQGRASPLVGRTVEVQAIVTADFSGDGGLRGFFLQTADAQRVHRPGLSEGLFVYAPRAQANAGDMVRVSGRIEERFGQTQLVLSGVPVVCAQGLSVAPRTLTLPLASESDLAAMEGMLVRLPQTLTVSDTHELGRYGTVVLSHGRPIAPTQQALPGPSAQQAAAANARNRLLLDDGSTRQFPSVVPYPSPRLLAEHPLRAGDTLTGVQGVLEQRHGQWRLQPVRAAGAPVYQRANPRPAAPQRHPATALRVAAFNLQNYFNGDGQGGGLDAPGNRGAQDAAALARQQAKLVAALRGLDADVIGLMEVQNNGYGPTGAIRQLAAMLGPDWRVADPGSAALGTDAIAVGLLFNARTALPAGRVATTWVGERSRQPLAATFRAATGGAPVTVVVNHFKSKNCVEAAGAQADQRDGQGCWNPARVQAADNLARWLATAPTGVADAGVLVIGDLNSYAMEDPIRLLARRGYADLVARFAGPHAYSYVYAAQAGYLDHVLGDATAAAHVVAVQAWHINADEPAALSYAPAPGSRAAPAFYAPDPYRSSDHDPLVVDFASSPRAR</sequence>
<keyword evidence="1" id="KW-0732">Signal</keyword>